<dbReference type="AlphaFoldDB" id="A0AAN6M6Y9"/>
<dbReference type="Proteomes" id="UP001280581">
    <property type="component" value="Unassembled WGS sequence"/>
</dbReference>
<accession>A0AAN6M6Y9</accession>
<evidence type="ECO:0000313" key="2">
    <source>
        <dbReference type="Proteomes" id="UP001280581"/>
    </source>
</evidence>
<keyword evidence="2" id="KW-1185">Reference proteome</keyword>
<proteinExistence type="predicted"/>
<name>A0AAN6M6Y9_9PLEO</name>
<gene>
    <name evidence="1" type="ORF">GRF29_1g1411748</name>
</gene>
<organism evidence="1 2">
    <name type="scientific">Pseudopithomyces chartarum</name>
    <dbReference type="NCBI Taxonomy" id="1892770"/>
    <lineage>
        <taxon>Eukaryota</taxon>
        <taxon>Fungi</taxon>
        <taxon>Dikarya</taxon>
        <taxon>Ascomycota</taxon>
        <taxon>Pezizomycotina</taxon>
        <taxon>Dothideomycetes</taxon>
        <taxon>Pleosporomycetidae</taxon>
        <taxon>Pleosporales</taxon>
        <taxon>Massarineae</taxon>
        <taxon>Didymosphaeriaceae</taxon>
        <taxon>Pseudopithomyces</taxon>
    </lineage>
</organism>
<protein>
    <submittedName>
        <fullName evidence="1">Uncharacterized protein</fullName>
    </submittedName>
</protein>
<dbReference type="EMBL" id="WVTA01000001">
    <property type="protein sequence ID" value="KAK3216943.1"/>
    <property type="molecule type" value="Genomic_DNA"/>
</dbReference>
<sequence>MALRLLLPTLPPELRDLIYTQTIPTSNPATTAGLPFTRKTYDSSHTRVEISPFHNGNPGLLALQHYRYLEGNEYAKWIFANAVTLQITVHFKGHLNTFVQEHWDKKIGAHLKNLAKRNPWLRKVANYEVKIMWMPKESGHGKKMRRIGAVAGRMVEVLTQQMDENVKVKKGDVKAGLFVGGWTVLDYRASGQAMGLGEFVWGLNKGSPKMQVREAGVAVRAEEGEENEVDTYMPSRFRAVPSASSKDEDVRKYQEKPVCRHEVRKDLDELTTFQMDNEGSGASIQLAIMAIAEEITGFGQANMHAKIQP</sequence>
<comment type="caution">
    <text evidence="1">The sequence shown here is derived from an EMBL/GenBank/DDBJ whole genome shotgun (WGS) entry which is preliminary data.</text>
</comment>
<evidence type="ECO:0000313" key="1">
    <source>
        <dbReference type="EMBL" id="KAK3216943.1"/>
    </source>
</evidence>
<reference evidence="1 2" key="1">
    <citation type="submission" date="2021-02" db="EMBL/GenBank/DDBJ databases">
        <title>Genome assembly of Pseudopithomyces chartarum.</title>
        <authorList>
            <person name="Jauregui R."/>
            <person name="Singh J."/>
            <person name="Voisey C."/>
        </authorList>
    </citation>
    <scope>NUCLEOTIDE SEQUENCE [LARGE SCALE GENOMIC DNA]</scope>
    <source>
        <strain evidence="1 2">AGR01</strain>
    </source>
</reference>